<dbReference type="Proteomes" id="UP001181693">
    <property type="component" value="Unassembled WGS sequence"/>
</dbReference>
<accession>A0AAV3A315</accession>
<evidence type="ECO:0000313" key="4">
    <source>
        <dbReference type="Proteomes" id="UP001181693"/>
    </source>
</evidence>
<dbReference type="AlphaFoldDB" id="A0AAV3A315"/>
<keyword evidence="2" id="KW-0472">Membrane</keyword>
<evidence type="ECO:0000256" key="1">
    <source>
        <dbReference type="SAM" id="MobiDB-lite"/>
    </source>
</evidence>
<feature type="region of interest" description="Disordered" evidence="1">
    <location>
        <begin position="1"/>
        <end position="23"/>
    </location>
</feature>
<sequence>MNLQSWNSSIVTSTPDNQEPATSTMEEINSFFQRIYEMLQTKHEQGIYNSICLGVLLALPLLVLFISSIICCHYCCCRTRKSNTLKPMPNKKKKKKNEEEDLWITSPQAKSIMLEKVPSFHV</sequence>
<dbReference type="PANTHER" id="PTHR40382">
    <property type="match status" value="1"/>
</dbReference>
<protein>
    <recommendedName>
        <fullName evidence="5">KIAA0040</fullName>
    </recommendedName>
</protein>
<gene>
    <name evidence="3" type="ORF">GDO54_016286</name>
</gene>
<dbReference type="InterPro" id="IPR039964">
    <property type="entry name" value="KIAA0040-like"/>
</dbReference>
<keyword evidence="4" id="KW-1185">Reference proteome</keyword>
<proteinExistence type="predicted"/>
<organism evidence="3 4">
    <name type="scientific">Pyxicephalus adspersus</name>
    <name type="common">African bullfrog</name>
    <dbReference type="NCBI Taxonomy" id="30357"/>
    <lineage>
        <taxon>Eukaryota</taxon>
        <taxon>Metazoa</taxon>
        <taxon>Chordata</taxon>
        <taxon>Craniata</taxon>
        <taxon>Vertebrata</taxon>
        <taxon>Euteleostomi</taxon>
        <taxon>Amphibia</taxon>
        <taxon>Batrachia</taxon>
        <taxon>Anura</taxon>
        <taxon>Neobatrachia</taxon>
        <taxon>Ranoidea</taxon>
        <taxon>Pyxicephalidae</taxon>
        <taxon>Pyxicephalinae</taxon>
        <taxon>Pyxicephalus</taxon>
    </lineage>
</organism>
<keyword evidence="2" id="KW-0812">Transmembrane</keyword>
<keyword evidence="2" id="KW-1133">Transmembrane helix</keyword>
<dbReference type="PANTHER" id="PTHR40382:SF1">
    <property type="entry name" value="RIKEN CDNA 4930523C07 GENE"/>
    <property type="match status" value="1"/>
</dbReference>
<evidence type="ECO:0008006" key="5">
    <source>
        <dbReference type="Google" id="ProtNLM"/>
    </source>
</evidence>
<evidence type="ECO:0000313" key="3">
    <source>
        <dbReference type="EMBL" id="DBA17985.1"/>
    </source>
</evidence>
<evidence type="ECO:0000256" key="2">
    <source>
        <dbReference type="SAM" id="Phobius"/>
    </source>
</evidence>
<comment type="caution">
    <text evidence="3">The sequence shown here is derived from an EMBL/GenBank/DDBJ whole genome shotgun (WGS) entry which is preliminary data.</text>
</comment>
<reference evidence="3" key="1">
    <citation type="thesis" date="2020" institute="ProQuest LLC" country="789 East Eisenhower Parkway, Ann Arbor, MI, USA">
        <title>Comparative Genomics and Chromosome Evolution.</title>
        <authorList>
            <person name="Mudd A.B."/>
        </authorList>
    </citation>
    <scope>NUCLEOTIDE SEQUENCE</scope>
    <source>
        <strain evidence="3">1538</strain>
        <tissue evidence="3">Blood</tissue>
    </source>
</reference>
<dbReference type="EMBL" id="DYDO01000009">
    <property type="protein sequence ID" value="DBA17985.1"/>
    <property type="molecule type" value="Genomic_DNA"/>
</dbReference>
<feature type="transmembrane region" description="Helical" evidence="2">
    <location>
        <begin position="47"/>
        <end position="70"/>
    </location>
</feature>
<name>A0AAV3A315_PYXAD</name>